<name>A0A5J5K380_9ACTN</name>
<protein>
    <recommendedName>
        <fullName evidence="3">SRPBCC family protein</fullName>
    </recommendedName>
</protein>
<dbReference type="Gene3D" id="3.30.530.20">
    <property type="match status" value="1"/>
</dbReference>
<evidence type="ECO:0000313" key="2">
    <source>
        <dbReference type="Proteomes" id="UP000327011"/>
    </source>
</evidence>
<dbReference type="InterPro" id="IPR019587">
    <property type="entry name" value="Polyketide_cyclase/dehydratase"/>
</dbReference>
<accession>A0A5J5K380</accession>
<comment type="caution">
    <text evidence="1">The sequence shown here is derived from an EMBL/GenBank/DDBJ whole genome shotgun (WGS) entry which is preliminary data.</text>
</comment>
<dbReference type="RefSeq" id="WP_150935497.1">
    <property type="nucleotide sequence ID" value="NZ_VYTZ01000007.1"/>
</dbReference>
<dbReference type="SUPFAM" id="SSF55961">
    <property type="entry name" value="Bet v1-like"/>
    <property type="match status" value="1"/>
</dbReference>
<evidence type="ECO:0000313" key="1">
    <source>
        <dbReference type="EMBL" id="KAA9377156.1"/>
    </source>
</evidence>
<dbReference type="Pfam" id="PF10604">
    <property type="entry name" value="Polyketide_cyc2"/>
    <property type="match status" value="1"/>
</dbReference>
<gene>
    <name evidence="1" type="ORF">F5972_22325</name>
</gene>
<evidence type="ECO:0008006" key="3">
    <source>
        <dbReference type="Google" id="ProtNLM"/>
    </source>
</evidence>
<sequence>MTRFEGMVRMASGIKMLIGGSAGTAVVAATVAALGKLRTTHLITVTRQTTAEPEHIWPLWADVPARVRWDDGLDWIRLDGGPFALGATGRVKLKGQSAVRFEIIECEPMRRYTDRFFLPGGTFMDWEHTIDDRGDGTRDVTFKVSVKGPTALLLTPIMKKILGGALPETVDRLVTLAEEAALAGRG</sequence>
<reference evidence="1 2" key="1">
    <citation type="submission" date="2019-09" db="EMBL/GenBank/DDBJ databases">
        <title>Screening of Novel Bioactive Compounds from Soil-Associated.</title>
        <authorList>
            <person name="Gong X."/>
        </authorList>
    </citation>
    <scope>NUCLEOTIDE SEQUENCE [LARGE SCALE GENOMIC DNA]</scope>
    <source>
        <strain evidence="1 2">Gxj-6</strain>
    </source>
</reference>
<dbReference type="AlphaFoldDB" id="A0A5J5K380"/>
<organism evidence="1 2">
    <name type="scientific">Microbispora cellulosiformans</name>
    <dbReference type="NCBI Taxonomy" id="2614688"/>
    <lineage>
        <taxon>Bacteria</taxon>
        <taxon>Bacillati</taxon>
        <taxon>Actinomycetota</taxon>
        <taxon>Actinomycetes</taxon>
        <taxon>Streptosporangiales</taxon>
        <taxon>Streptosporangiaceae</taxon>
        <taxon>Microbispora</taxon>
    </lineage>
</organism>
<dbReference type="EMBL" id="VYTZ01000007">
    <property type="protein sequence ID" value="KAA9377156.1"/>
    <property type="molecule type" value="Genomic_DNA"/>
</dbReference>
<keyword evidence="2" id="KW-1185">Reference proteome</keyword>
<dbReference type="InterPro" id="IPR023393">
    <property type="entry name" value="START-like_dom_sf"/>
</dbReference>
<dbReference type="Proteomes" id="UP000327011">
    <property type="component" value="Unassembled WGS sequence"/>
</dbReference>
<proteinExistence type="predicted"/>